<keyword evidence="3" id="KW-1185">Reference proteome</keyword>
<evidence type="ECO:0008006" key="4">
    <source>
        <dbReference type="Google" id="ProtNLM"/>
    </source>
</evidence>
<sequence>MKAFIALLFVASQLFASALGLYDGFYVYGGRSQTASKHSYLVFGLYPALPDCKLVDKFPGYFAMDDVSKNQGVNCNGDGCPQSQKDPQRLDRVEINVEFGHYTWYKNRDNNLVDLGDRVVGKCFEQHEIFTSGEVHCRKPTDKGEQKVDIYPYLWCDTKVWKA</sequence>
<dbReference type="Proteomes" id="UP001172155">
    <property type="component" value="Unassembled WGS sequence"/>
</dbReference>
<organism evidence="2 3">
    <name type="scientific">Schizothecium vesticola</name>
    <dbReference type="NCBI Taxonomy" id="314040"/>
    <lineage>
        <taxon>Eukaryota</taxon>
        <taxon>Fungi</taxon>
        <taxon>Dikarya</taxon>
        <taxon>Ascomycota</taxon>
        <taxon>Pezizomycotina</taxon>
        <taxon>Sordariomycetes</taxon>
        <taxon>Sordariomycetidae</taxon>
        <taxon>Sordariales</taxon>
        <taxon>Schizotheciaceae</taxon>
        <taxon>Schizothecium</taxon>
    </lineage>
</organism>
<accession>A0AA40F0F2</accession>
<evidence type="ECO:0000313" key="3">
    <source>
        <dbReference type="Proteomes" id="UP001172155"/>
    </source>
</evidence>
<name>A0AA40F0F2_9PEZI</name>
<feature type="signal peptide" evidence="1">
    <location>
        <begin position="1"/>
        <end position="20"/>
    </location>
</feature>
<protein>
    <recommendedName>
        <fullName evidence="4">Secreted protein</fullName>
    </recommendedName>
</protein>
<gene>
    <name evidence="2" type="ORF">B0T18DRAFT_487010</name>
</gene>
<comment type="caution">
    <text evidence="2">The sequence shown here is derived from an EMBL/GenBank/DDBJ whole genome shotgun (WGS) entry which is preliminary data.</text>
</comment>
<proteinExistence type="predicted"/>
<evidence type="ECO:0000256" key="1">
    <source>
        <dbReference type="SAM" id="SignalP"/>
    </source>
</evidence>
<evidence type="ECO:0000313" key="2">
    <source>
        <dbReference type="EMBL" id="KAK0748970.1"/>
    </source>
</evidence>
<feature type="chain" id="PRO_5041351239" description="Secreted protein" evidence="1">
    <location>
        <begin position="21"/>
        <end position="163"/>
    </location>
</feature>
<keyword evidence="1" id="KW-0732">Signal</keyword>
<dbReference type="EMBL" id="JAUKUD010000003">
    <property type="protein sequence ID" value="KAK0748970.1"/>
    <property type="molecule type" value="Genomic_DNA"/>
</dbReference>
<dbReference type="AlphaFoldDB" id="A0AA40F0F2"/>
<reference evidence="2" key="1">
    <citation type="submission" date="2023-06" db="EMBL/GenBank/DDBJ databases">
        <title>Genome-scale phylogeny and comparative genomics of the fungal order Sordariales.</title>
        <authorList>
            <consortium name="Lawrence Berkeley National Laboratory"/>
            <person name="Hensen N."/>
            <person name="Bonometti L."/>
            <person name="Westerberg I."/>
            <person name="Brannstrom I.O."/>
            <person name="Guillou S."/>
            <person name="Cros-Aarteil S."/>
            <person name="Calhoun S."/>
            <person name="Haridas S."/>
            <person name="Kuo A."/>
            <person name="Mondo S."/>
            <person name="Pangilinan J."/>
            <person name="Riley R."/>
            <person name="LaButti K."/>
            <person name="Andreopoulos B."/>
            <person name="Lipzen A."/>
            <person name="Chen C."/>
            <person name="Yanf M."/>
            <person name="Daum C."/>
            <person name="Ng V."/>
            <person name="Clum A."/>
            <person name="Steindorff A."/>
            <person name="Ohm R."/>
            <person name="Martin F."/>
            <person name="Silar P."/>
            <person name="Natvig D."/>
            <person name="Lalanne C."/>
            <person name="Gautier V."/>
            <person name="Ament-velasquez S.L."/>
            <person name="Kruys A."/>
            <person name="Hutchinson M.I."/>
            <person name="Powell A.J."/>
            <person name="Barry K."/>
            <person name="Miller A.N."/>
            <person name="Grigoriev I.V."/>
            <person name="Debuchy R."/>
            <person name="Gladieux P."/>
            <person name="Thoren M.H."/>
            <person name="Johannesson H."/>
        </authorList>
    </citation>
    <scope>NUCLEOTIDE SEQUENCE</scope>
    <source>
        <strain evidence="2">SMH3187-1</strain>
    </source>
</reference>